<comment type="caution">
    <text evidence="1">The sequence shown here is derived from an EMBL/GenBank/DDBJ whole genome shotgun (WGS) entry which is preliminary data.</text>
</comment>
<organism evidence="1 2">
    <name type="scientific">Tritrichomonas musculus</name>
    <dbReference type="NCBI Taxonomy" id="1915356"/>
    <lineage>
        <taxon>Eukaryota</taxon>
        <taxon>Metamonada</taxon>
        <taxon>Parabasalia</taxon>
        <taxon>Tritrichomonadida</taxon>
        <taxon>Tritrichomonadidae</taxon>
        <taxon>Tritrichomonas</taxon>
    </lineage>
</organism>
<evidence type="ECO:0000313" key="1">
    <source>
        <dbReference type="EMBL" id="KAK8871830.1"/>
    </source>
</evidence>
<keyword evidence="2" id="KW-1185">Reference proteome</keyword>
<dbReference type="EMBL" id="JAPFFF010000013">
    <property type="protein sequence ID" value="KAK8871830.1"/>
    <property type="molecule type" value="Genomic_DNA"/>
</dbReference>
<gene>
    <name evidence="1" type="ORF">M9Y10_007573</name>
</gene>
<dbReference type="Proteomes" id="UP001470230">
    <property type="component" value="Unassembled WGS sequence"/>
</dbReference>
<sequence>MLNNIKAVPLRKKYNDDKSKSGPIVQPRARKPCLSVSHSSIIFSPTKKSTNPDIIRPANKSQPILNMSQENNCSSYSIKTSLSVPNMQPLDSLDPIKQKKINSRARHRKSCCADISWSPDLVNQENDVIRKKTSVRFDDSIKTVENKLYLEPINCAPPDDKISPLCNYVEI</sequence>
<reference evidence="1 2" key="1">
    <citation type="submission" date="2024-04" db="EMBL/GenBank/DDBJ databases">
        <title>Tritrichomonas musculus Genome.</title>
        <authorList>
            <person name="Alves-Ferreira E."/>
            <person name="Grigg M."/>
            <person name="Lorenzi H."/>
            <person name="Galac M."/>
        </authorList>
    </citation>
    <scope>NUCLEOTIDE SEQUENCE [LARGE SCALE GENOMIC DNA]</scope>
    <source>
        <strain evidence="1 2">EAF2021</strain>
    </source>
</reference>
<protein>
    <submittedName>
        <fullName evidence="1">Uncharacterized protein</fullName>
    </submittedName>
</protein>
<evidence type="ECO:0000313" key="2">
    <source>
        <dbReference type="Proteomes" id="UP001470230"/>
    </source>
</evidence>
<name>A0ABR2J2M0_9EUKA</name>
<accession>A0ABR2J2M0</accession>
<proteinExistence type="predicted"/>